<dbReference type="EMBL" id="CP000253">
    <property type="protein sequence ID" value="ABD32059.1"/>
    <property type="molecule type" value="Genomic_DNA"/>
</dbReference>
<sequence length="54" mass="6104">MELQSIALPTELLNHNKNVMMAVSTGIEPAISCVTGRRVNRYTTRPIKYCGRRI</sequence>
<accession>Q2FX83</accession>
<reference evidence="2" key="1">
    <citation type="book" date="2006" name="Gram positive pathogens, 2nd edition" publisher="ASM Press" city="Washington D.C">
        <title>The Staphylococcus aureus NCTC 8325 genome.</title>
        <editorList>
            <person name="Fischetti V."/>
            <person name="Novick R."/>
            <person name="Ferretti J."/>
            <person name="Portnoy D."/>
            <person name="Rood J."/>
        </editorList>
        <authorList>
            <person name="Gillaspy A.F."/>
            <person name="Worrell V."/>
            <person name="Orvis J."/>
            <person name="Roe B.A."/>
            <person name="Dyer D.W."/>
            <person name="Iandolo J.J."/>
        </authorList>
    </citation>
    <scope>NUCLEOTIDE SEQUENCE [LARGE SCALE GENOMIC DNA]</scope>
    <source>
        <strain evidence="2">NCTC 8325 / PS 47</strain>
    </source>
</reference>
<gene>
    <name evidence="1" type="ORF">SAOUHSC_A01909</name>
</gene>
<evidence type="ECO:0000313" key="2">
    <source>
        <dbReference type="Proteomes" id="UP000008816"/>
    </source>
</evidence>
<dbReference type="HOGENOM" id="CLU_3048160_0_0_9"/>
<dbReference type="AlphaFoldDB" id="Q2FX83"/>
<organism evidence="1 2">
    <name type="scientific">Staphylococcus aureus (strain NCTC 8325 / PS 47)</name>
    <dbReference type="NCBI Taxonomy" id="93061"/>
    <lineage>
        <taxon>Bacteria</taxon>
        <taxon>Bacillati</taxon>
        <taxon>Bacillota</taxon>
        <taxon>Bacilli</taxon>
        <taxon>Bacillales</taxon>
        <taxon>Staphylococcaceae</taxon>
        <taxon>Staphylococcus</taxon>
    </lineage>
</organism>
<name>Q2FX83_STAA8</name>
<evidence type="ECO:0000313" key="1">
    <source>
        <dbReference type="EMBL" id="ABD32059.1"/>
    </source>
</evidence>
<dbReference type="Proteomes" id="UP000008816">
    <property type="component" value="Chromosome"/>
</dbReference>
<proteinExistence type="predicted"/>
<protein>
    <submittedName>
        <fullName evidence="1">Uncharacterized protein</fullName>
    </submittedName>
</protein>
<keyword evidence="2" id="KW-1185">Reference proteome</keyword>